<evidence type="ECO:0000313" key="2">
    <source>
        <dbReference type="EMBL" id="CAD7664853.1"/>
    </source>
</evidence>
<keyword evidence="3" id="KW-1185">Reference proteome</keyword>
<evidence type="ECO:0000256" key="1">
    <source>
        <dbReference type="SAM" id="MobiDB-lite"/>
    </source>
</evidence>
<dbReference type="AlphaFoldDB" id="A0A7R9MQU5"/>
<reference evidence="2" key="1">
    <citation type="submission" date="2020-11" db="EMBL/GenBank/DDBJ databases">
        <authorList>
            <person name="Tran Van P."/>
        </authorList>
    </citation>
    <scope>NUCLEOTIDE SEQUENCE</scope>
</reference>
<name>A0A7R9MQU5_9ACAR</name>
<sequence length="147" mass="15253">MTKSMTKSLNTSKSSTSLIAPKHKLNSQTIATVVNPHLKSKPNHISSSSTSSTGTTSHPIVSNSQPNLAAQVTTVSGTGLFSPNHSYAGKSVIITSETPLGNEDLSKIVASITANPDFKKVPVRLSNGMAVAIPGPIIPESDLSDDC</sequence>
<feature type="region of interest" description="Disordered" evidence="1">
    <location>
        <begin position="35"/>
        <end position="65"/>
    </location>
</feature>
<dbReference type="EMBL" id="CAJPVJ010041529">
    <property type="protein sequence ID" value="CAG2181990.1"/>
    <property type="molecule type" value="Genomic_DNA"/>
</dbReference>
<protein>
    <submittedName>
        <fullName evidence="2">Uncharacterized protein</fullName>
    </submittedName>
</protein>
<evidence type="ECO:0000313" key="3">
    <source>
        <dbReference type="Proteomes" id="UP000728032"/>
    </source>
</evidence>
<gene>
    <name evidence="2" type="ORF">ONB1V03_LOCUS21411</name>
</gene>
<dbReference type="EMBL" id="OC956354">
    <property type="protein sequence ID" value="CAD7664853.1"/>
    <property type="molecule type" value="Genomic_DNA"/>
</dbReference>
<organism evidence="2">
    <name type="scientific">Oppiella nova</name>
    <dbReference type="NCBI Taxonomy" id="334625"/>
    <lineage>
        <taxon>Eukaryota</taxon>
        <taxon>Metazoa</taxon>
        <taxon>Ecdysozoa</taxon>
        <taxon>Arthropoda</taxon>
        <taxon>Chelicerata</taxon>
        <taxon>Arachnida</taxon>
        <taxon>Acari</taxon>
        <taxon>Acariformes</taxon>
        <taxon>Sarcoptiformes</taxon>
        <taxon>Oribatida</taxon>
        <taxon>Brachypylina</taxon>
        <taxon>Oppioidea</taxon>
        <taxon>Oppiidae</taxon>
        <taxon>Oppiella</taxon>
    </lineage>
</organism>
<feature type="region of interest" description="Disordered" evidence="1">
    <location>
        <begin position="1"/>
        <end position="22"/>
    </location>
</feature>
<accession>A0A7R9MQU5</accession>
<feature type="compositionally biased region" description="Low complexity" evidence="1">
    <location>
        <begin position="1"/>
        <end position="18"/>
    </location>
</feature>
<proteinExistence type="predicted"/>
<dbReference type="Proteomes" id="UP000728032">
    <property type="component" value="Unassembled WGS sequence"/>
</dbReference>
<feature type="compositionally biased region" description="Low complexity" evidence="1">
    <location>
        <begin position="46"/>
        <end position="57"/>
    </location>
</feature>